<evidence type="ECO:0000256" key="1">
    <source>
        <dbReference type="ARBA" id="ARBA00009986"/>
    </source>
</evidence>
<dbReference type="Proteomes" id="UP001519654">
    <property type="component" value="Unassembled WGS sequence"/>
</dbReference>
<dbReference type="Gene3D" id="3.40.309.10">
    <property type="entry name" value="Aldehyde Dehydrogenase, Chain A, domain 2"/>
    <property type="match status" value="1"/>
</dbReference>
<protein>
    <submittedName>
        <fullName evidence="4">Aldehyde dehydrogenase family protein</fullName>
    </submittedName>
</protein>
<gene>
    <name evidence="4" type="ORF">KOI35_25430</name>
</gene>
<comment type="similarity">
    <text evidence="1">Belongs to the aldehyde dehydrogenase family.</text>
</comment>
<dbReference type="InterPro" id="IPR015590">
    <property type="entry name" value="Aldehyde_DH_dom"/>
</dbReference>
<dbReference type="RefSeq" id="WP_215790768.1">
    <property type="nucleotide sequence ID" value="NZ_JAHKKG010000007.1"/>
</dbReference>
<accession>A0ABS5YVW3</accession>
<feature type="domain" description="Aldehyde dehydrogenase" evidence="3">
    <location>
        <begin position="18"/>
        <end position="421"/>
    </location>
</feature>
<dbReference type="InterPro" id="IPR016163">
    <property type="entry name" value="Ald_DH_C"/>
</dbReference>
<dbReference type="PANTHER" id="PTHR42991:SF1">
    <property type="entry name" value="ALDEHYDE DEHYDROGENASE"/>
    <property type="match status" value="1"/>
</dbReference>
<dbReference type="EMBL" id="JAHKKG010000007">
    <property type="protein sequence ID" value="MBU2666858.1"/>
    <property type="molecule type" value="Genomic_DNA"/>
</dbReference>
<evidence type="ECO:0000259" key="3">
    <source>
        <dbReference type="Pfam" id="PF00171"/>
    </source>
</evidence>
<keyword evidence="2" id="KW-0560">Oxidoreductase</keyword>
<reference evidence="4 5" key="1">
    <citation type="submission" date="2021-06" db="EMBL/GenBank/DDBJ databases">
        <title>Actinoplanes lichenicola sp. nov., and Actinoplanes ovalisporus sp. nov., isolated from lichen in Thailand.</title>
        <authorList>
            <person name="Saeng-In P."/>
            <person name="Kanchanasin P."/>
            <person name="Yuki M."/>
            <person name="Kudo T."/>
            <person name="Ohkuma M."/>
            <person name="Phongsopitanun W."/>
            <person name="Tanasupawat S."/>
        </authorList>
    </citation>
    <scope>NUCLEOTIDE SEQUENCE [LARGE SCALE GENOMIC DNA]</scope>
    <source>
        <strain evidence="4 5">NBRC 110975</strain>
    </source>
</reference>
<dbReference type="InterPro" id="IPR016162">
    <property type="entry name" value="Ald_DH_N"/>
</dbReference>
<dbReference type="PANTHER" id="PTHR42991">
    <property type="entry name" value="ALDEHYDE DEHYDROGENASE"/>
    <property type="match status" value="1"/>
</dbReference>
<dbReference type="InterPro" id="IPR051020">
    <property type="entry name" value="ALDH-related_metabolic_enz"/>
</dbReference>
<dbReference type="InterPro" id="IPR016161">
    <property type="entry name" value="Ald_DH/histidinol_DH"/>
</dbReference>
<dbReference type="SUPFAM" id="SSF53720">
    <property type="entry name" value="ALDH-like"/>
    <property type="match status" value="1"/>
</dbReference>
<organism evidence="4 5">
    <name type="scientific">Paractinoplanes bogorensis</name>
    <dbReference type="NCBI Taxonomy" id="1610840"/>
    <lineage>
        <taxon>Bacteria</taxon>
        <taxon>Bacillati</taxon>
        <taxon>Actinomycetota</taxon>
        <taxon>Actinomycetes</taxon>
        <taxon>Micromonosporales</taxon>
        <taxon>Micromonosporaceae</taxon>
        <taxon>Paractinoplanes</taxon>
    </lineage>
</organism>
<name>A0ABS5YVW3_9ACTN</name>
<evidence type="ECO:0000313" key="4">
    <source>
        <dbReference type="EMBL" id="MBU2666858.1"/>
    </source>
</evidence>
<dbReference type="Gene3D" id="3.40.605.10">
    <property type="entry name" value="Aldehyde Dehydrogenase, Chain A, domain 1"/>
    <property type="match status" value="1"/>
</dbReference>
<proteinExistence type="inferred from homology"/>
<evidence type="ECO:0000313" key="5">
    <source>
        <dbReference type="Proteomes" id="UP001519654"/>
    </source>
</evidence>
<dbReference type="Pfam" id="PF00171">
    <property type="entry name" value="Aldedh"/>
    <property type="match status" value="1"/>
</dbReference>
<evidence type="ECO:0000256" key="2">
    <source>
        <dbReference type="ARBA" id="ARBA00023002"/>
    </source>
</evidence>
<comment type="caution">
    <text evidence="4">The sequence shown here is derived from an EMBL/GenBank/DDBJ whole genome shotgun (WGS) entry which is preliminary data.</text>
</comment>
<sequence length="447" mass="46209">MLQLTPRIGGHPVSADDWIDVRSPYDRSAVARVPALSAEHVAAAVEAAGTALSRDDFPQFRRAEVLECAAGLLAERVDEFALTIAREAGKPIRDARTETVRAVGTLRFSAVEARTLAGEMAPVEGERLGFTLRHPAGVVAAISPFTFPLDVVAHKLGPAIAAGCPVVLKPAGSTPVSAIRLVDLLIEAGLPADWISVVTGTGPGAGMPLVSHPGPAVVSFTGSAGVGRRIQQAAPGKRVLLELGSHGPVIVEADADVPRVIAAIRIGGFANTQRVLVHGSLYGRLLEALVETAGSLRTGDPRAEDTEVGPLISGTAADRVAGWLEAARDAGAVVTGGAVDHALMTPAVVADPPRHLDVYRREVSGPVVTVTPYADLTEAIALANDGDFGLRAGIFTADLGAALRAAHELRFSGVVVNEVPGGTGDGNRGPAHAVREMTDLKYVMVSP</sequence>
<keyword evidence="5" id="KW-1185">Reference proteome</keyword>